<gene>
    <name evidence="2" type="ORF">ACFP1Z_00320</name>
</gene>
<keyword evidence="1" id="KW-0732">Signal</keyword>
<comment type="caution">
    <text evidence="2">The sequence shown here is derived from an EMBL/GenBank/DDBJ whole genome shotgun (WGS) entry which is preliminary data.</text>
</comment>
<reference evidence="3" key="1">
    <citation type="journal article" date="2019" name="Int. J. Syst. Evol. Microbiol.">
        <title>The Global Catalogue of Microorganisms (GCM) 10K type strain sequencing project: providing services to taxonomists for standard genome sequencing and annotation.</title>
        <authorList>
            <consortium name="The Broad Institute Genomics Platform"/>
            <consortium name="The Broad Institute Genome Sequencing Center for Infectious Disease"/>
            <person name="Wu L."/>
            <person name="Ma J."/>
        </authorList>
    </citation>
    <scope>NUCLEOTIDE SEQUENCE [LARGE SCALE GENOMIC DNA]</scope>
    <source>
        <strain evidence="3">CGMCC 4.7304</strain>
    </source>
</reference>
<accession>A0ABW0YTN0</accession>
<feature type="chain" id="PRO_5046321395" evidence="1">
    <location>
        <begin position="31"/>
        <end position="119"/>
    </location>
</feature>
<name>A0ABW0YTN0_9ACTN</name>
<proteinExistence type="predicted"/>
<keyword evidence="3" id="KW-1185">Reference proteome</keyword>
<dbReference type="EMBL" id="JBHSPB010000001">
    <property type="protein sequence ID" value="MFC5718624.1"/>
    <property type="molecule type" value="Genomic_DNA"/>
</dbReference>
<sequence length="119" mass="12190">MLPLKRVAQLGATVTAAIALIGGFSVNAQAANGFLSYITADGQEVIVPDPSDTICYTTSDGGAIFADNGTDEPITFYTDSNCFGGGITVPVGGSQHFDQPQHSFAVAGLPGKAQTRTHA</sequence>
<feature type="signal peptide" evidence="1">
    <location>
        <begin position="1"/>
        <end position="30"/>
    </location>
</feature>
<dbReference type="Proteomes" id="UP001596083">
    <property type="component" value="Unassembled WGS sequence"/>
</dbReference>
<evidence type="ECO:0000313" key="3">
    <source>
        <dbReference type="Proteomes" id="UP001596083"/>
    </source>
</evidence>
<evidence type="ECO:0000256" key="1">
    <source>
        <dbReference type="SAM" id="SignalP"/>
    </source>
</evidence>
<organism evidence="2 3">
    <name type="scientific">Streptomyces gamaensis</name>
    <dbReference type="NCBI Taxonomy" id="1763542"/>
    <lineage>
        <taxon>Bacteria</taxon>
        <taxon>Bacillati</taxon>
        <taxon>Actinomycetota</taxon>
        <taxon>Actinomycetes</taxon>
        <taxon>Kitasatosporales</taxon>
        <taxon>Streptomycetaceae</taxon>
        <taxon>Streptomyces</taxon>
    </lineage>
</organism>
<evidence type="ECO:0000313" key="2">
    <source>
        <dbReference type="EMBL" id="MFC5718624.1"/>
    </source>
</evidence>
<protein>
    <submittedName>
        <fullName evidence="2">Uncharacterized protein</fullName>
    </submittedName>
</protein>
<dbReference type="RefSeq" id="WP_390313592.1">
    <property type="nucleotide sequence ID" value="NZ_JBHSPB010000001.1"/>
</dbReference>